<gene>
    <name evidence="1" type="ORF">Psal009_02414</name>
</gene>
<reference evidence="1 2" key="1">
    <citation type="submission" date="2019-04" db="EMBL/GenBank/DDBJ databases">
        <title>Complete genome sequencing of Piscirickettsia salmonis strain Psal-009.</title>
        <authorList>
            <person name="Schober I."/>
            <person name="Bunk B."/>
            <person name="Sproer C."/>
            <person name="Carril G.P."/>
            <person name="Riedel T."/>
            <person name="Flores-Herrera P.A."/>
            <person name="Nourdin-Galindo G."/>
            <person name="Marshall S.H."/>
            <person name="Overmann J."/>
        </authorList>
    </citation>
    <scope>NUCLEOTIDE SEQUENCE [LARGE SCALE GENOMIC DNA]</scope>
    <source>
        <strain evidence="1 2">Psal-009</strain>
    </source>
</reference>
<organism evidence="1 2">
    <name type="scientific">Piscirickettsia salmonis</name>
    <dbReference type="NCBI Taxonomy" id="1238"/>
    <lineage>
        <taxon>Bacteria</taxon>
        <taxon>Pseudomonadati</taxon>
        <taxon>Pseudomonadota</taxon>
        <taxon>Gammaproteobacteria</taxon>
        <taxon>Thiotrichales</taxon>
        <taxon>Piscirickettsiaceae</taxon>
        <taxon>Piscirickettsia</taxon>
    </lineage>
</organism>
<dbReference type="Proteomes" id="UP000422232">
    <property type="component" value="Chromosome"/>
</dbReference>
<dbReference type="AlphaFoldDB" id="A0A9Q6LMD1"/>
<protein>
    <submittedName>
        <fullName evidence="1">Uncharacterized protein</fullName>
    </submittedName>
</protein>
<name>A0A9Q6LMD1_PISSA</name>
<proteinExistence type="predicted"/>
<evidence type="ECO:0000313" key="2">
    <source>
        <dbReference type="Proteomes" id="UP000422232"/>
    </source>
</evidence>
<dbReference type="EMBL" id="CP038908">
    <property type="protein sequence ID" value="QGO06499.1"/>
    <property type="molecule type" value="Genomic_DNA"/>
</dbReference>
<accession>A0A9Q6LMD1</accession>
<keyword evidence="2" id="KW-1185">Reference proteome</keyword>
<evidence type="ECO:0000313" key="1">
    <source>
        <dbReference type="EMBL" id="QGO06499.1"/>
    </source>
</evidence>
<sequence>MVECADSRHATLCDADSRGFIVVAFCSAILHHWMCKIPTEVATLTRGMTDELIAIFERFTVDFICNYARHGGFERFYILRNSFCYENLFYHVPLGTY</sequence>